<evidence type="ECO:0000313" key="3">
    <source>
        <dbReference type="Proteomes" id="UP000680020"/>
    </source>
</evidence>
<comment type="caution">
    <text evidence="2">The sequence shown here is derived from an EMBL/GenBank/DDBJ whole genome shotgun (WGS) entry which is preliminary data.</text>
</comment>
<dbReference type="RefSeq" id="WP_213403344.1">
    <property type="nucleotide sequence ID" value="NZ_JAGIBT010000001.1"/>
</dbReference>
<dbReference type="Proteomes" id="UP000680020">
    <property type="component" value="Unassembled WGS sequence"/>
</dbReference>
<accession>A0AB35BXP5</accession>
<sequence length="147" mass="16188">MNNQSMTFKTPAQGQFVMAVYIIIITVFVIFIARSAEVNISWLIFVVLGVFAYVTSMARVSLVGDALVVKSPLGKGRVYPLSSGAFEMQKVTGIKAHISYFKKEADSIIYTPTGSDRSVLVMNGLYHPEDVKAMFAAIEARQKNLKS</sequence>
<name>A0AB35BXP5_9GAMM</name>
<keyword evidence="1" id="KW-1133">Transmembrane helix</keyword>
<evidence type="ECO:0008006" key="4">
    <source>
        <dbReference type="Google" id="ProtNLM"/>
    </source>
</evidence>
<reference evidence="2" key="1">
    <citation type="submission" date="2021-03" db="EMBL/GenBank/DDBJ databases">
        <title>Identification and antibiotic profiling of Wohlfahrtiimonas chitiniclastica, an underestimated human pathogen.</title>
        <authorList>
            <person name="Kopf A."/>
            <person name="Bunk B."/>
            <person name="Coldewey S."/>
            <person name="Gunzer F."/>
            <person name="Riedel T."/>
            <person name="Schroettner P."/>
        </authorList>
    </citation>
    <scope>NUCLEOTIDE SEQUENCE</scope>
    <source>
        <strain evidence="2">DSM 100917</strain>
    </source>
</reference>
<dbReference type="AlphaFoldDB" id="A0AB35BXP5"/>
<protein>
    <recommendedName>
        <fullName evidence="4">PH domain-containing protein</fullName>
    </recommendedName>
</protein>
<evidence type="ECO:0000256" key="1">
    <source>
        <dbReference type="SAM" id="Phobius"/>
    </source>
</evidence>
<evidence type="ECO:0000313" key="2">
    <source>
        <dbReference type="EMBL" id="MBS7823985.1"/>
    </source>
</evidence>
<feature type="transmembrane region" description="Helical" evidence="1">
    <location>
        <begin position="40"/>
        <end position="62"/>
    </location>
</feature>
<keyword evidence="1" id="KW-0812">Transmembrane</keyword>
<keyword evidence="1" id="KW-0472">Membrane</keyword>
<dbReference type="EMBL" id="JAGIBU010000001">
    <property type="protein sequence ID" value="MBS7823985.1"/>
    <property type="molecule type" value="Genomic_DNA"/>
</dbReference>
<feature type="transmembrane region" description="Helical" evidence="1">
    <location>
        <begin position="12"/>
        <end position="33"/>
    </location>
</feature>
<organism evidence="2 3">
    <name type="scientific">Wohlfahrtiimonas chitiniclastica</name>
    <dbReference type="NCBI Taxonomy" id="400946"/>
    <lineage>
        <taxon>Bacteria</taxon>
        <taxon>Pseudomonadati</taxon>
        <taxon>Pseudomonadota</taxon>
        <taxon>Gammaproteobacteria</taxon>
        <taxon>Cardiobacteriales</taxon>
        <taxon>Ignatzschineriaceae</taxon>
        <taxon>Wohlfahrtiimonas</taxon>
    </lineage>
</organism>
<proteinExistence type="predicted"/>
<gene>
    <name evidence="2" type="ORF">J7561_02050</name>
</gene>